<organism evidence="1">
    <name type="scientific">Arundo donax</name>
    <name type="common">Giant reed</name>
    <name type="synonym">Donax arundinaceus</name>
    <dbReference type="NCBI Taxonomy" id="35708"/>
    <lineage>
        <taxon>Eukaryota</taxon>
        <taxon>Viridiplantae</taxon>
        <taxon>Streptophyta</taxon>
        <taxon>Embryophyta</taxon>
        <taxon>Tracheophyta</taxon>
        <taxon>Spermatophyta</taxon>
        <taxon>Magnoliopsida</taxon>
        <taxon>Liliopsida</taxon>
        <taxon>Poales</taxon>
        <taxon>Poaceae</taxon>
        <taxon>PACMAD clade</taxon>
        <taxon>Arundinoideae</taxon>
        <taxon>Arundineae</taxon>
        <taxon>Arundo</taxon>
    </lineage>
</organism>
<reference evidence="1" key="1">
    <citation type="submission" date="2014-09" db="EMBL/GenBank/DDBJ databases">
        <authorList>
            <person name="Magalhaes I.L.F."/>
            <person name="Oliveira U."/>
            <person name="Santos F.R."/>
            <person name="Vidigal T.H.D.A."/>
            <person name="Brescovit A.D."/>
            <person name="Santos A.J."/>
        </authorList>
    </citation>
    <scope>NUCLEOTIDE SEQUENCE</scope>
    <source>
        <tissue evidence="1">Shoot tissue taken approximately 20 cm above the soil surface</tissue>
    </source>
</reference>
<sequence length="40" mass="4751">MYFNRARSTTSERTICYILSTEYTMPDRSVICCQKQINIL</sequence>
<protein>
    <submittedName>
        <fullName evidence="1">Uncharacterized protein</fullName>
    </submittedName>
</protein>
<dbReference type="AlphaFoldDB" id="A0A0A9FTW5"/>
<proteinExistence type="predicted"/>
<evidence type="ECO:0000313" key="1">
    <source>
        <dbReference type="EMBL" id="JAE11758.1"/>
    </source>
</evidence>
<name>A0A0A9FTW5_ARUDO</name>
<accession>A0A0A9FTW5</accession>
<dbReference type="EMBL" id="GBRH01186138">
    <property type="protein sequence ID" value="JAE11758.1"/>
    <property type="molecule type" value="Transcribed_RNA"/>
</dbReference>
<reference evidence="1" key="2">
    <citation type="journal article" date="2015" name="Data Brief">
        <title>Shoot transcriptome of the giant reed, Arundo donax.</title>
        <authorList>
            <person name="Barrero R.A."/>
            <person name="Guerrero F.D."/>
            <person name="Moolhuijzen P."/>
            <person name="Goolsby J.A."/>
            <person name="Tidwell J."/>
            <person name="Bellgard S.E."/>
            <person name="Bellgard M.I."/>
        </authorList>
    </citation>
    <scope>NUCLEOTIDE SEQUENCE</scope>
    <source>
        <tissue evidence="1">Shoot tissue taken approximately 20 cm above the soil surface</tissue>
    </source>
</reference>